<evidence type="ECO:0000256" key="4">
    <source>
        <dbReference type="ARBA" id="ARBA00023002"/>
    </source>
</evidence>
<evidence type="ECO:0000256" key="3">
    <source>
        <dbReference type="ARBA" id="ARBA00022989"/>
    </source>
</evidence>
<sequence>MIELLVQSSHWQLLLTALAFIALAGVEALSPLSGDRGLRGRRWFANAALFLMGFGVVFMASPLILQSAAWVQAALHFPPLTGLGLPAWLLVLVSFLLIDLLAYLSHALFHGAPWLWRLHRAHHSDTVMDASTGVRHHPFEALVSAALQLMIFTVLGVPLLVVLAYGLITTLWQFVTHADVRLPEPIDRALRLVLVTPGMHRVHHSVRMDEGNSNFGMVLSVWDRLFGTYRRRPAAERAGMPLGIEGEAAPNLTALLADPLRP</sequence>
<dbReference type="EMBL" id="JACHKY010000003">
    <property type="protein sequence ID" value="MBB4798579.1"/>
    <property type="molecule type" value="Genomic_DNA"/>
</dbReference>
<organism evidence="9 10">
    <name type="scientific">Brevundimonas bullata</name>
    <dbReference type="NCBI Taxonomy" id="13160"/>
    <lineage>
        <taxon>Bacteria</taxon>
        <taxon>Pseudomonadati</taxon>
        <taxon>Pseudomonadota</taxon>
        <taxon>Alphaproteobacteria</taxon>
        <taxon>Caulobacterales</taxon>
        <taxon>Caulobacteraceae</taxon>
        <taxon>Brevundimonas</taxon>
    </lineage>
</organism>
<dbReference type="GO" id="GO:0005506">
    <property type="term" value="F:iron ion binding"/>
    <property type="evidence" value="ECO:0007669"/>
    <property type="project" value="InterPro"/>
</dbReference>
<evidence type="ECO:0000256" key="1">
    <source>
        <dbReference type="ARBA" id="ARBA00004127"/>
    </source>
</evidence>
<protein>
    <submittedName>
        <fullName evidence="9">Sterol desaturase/sphingolipid hydroxylase (Fatty acid hydroxylase superfamily)</fullName>
    </submittedName>
</protein>
<dbReference type="PANTHER" id="PTHR21624">
    <property type="entry name" value="STEROL DESATURASE-RELATED PROTEIN"/>
    <property type="match status" value="1"/>
</dbReference>
<dbReference type="Pfam" id="PF04116">
    <property type="entry name" value="FA_hydroxylase"/>
    <property type="match status" value="1"/>
</dbReference>
<evidence type="ECO:0000259" key="8">
    <source>
        <dbReference type="Pfam" id="PF04116"/>
    </source>
</evidence>
<dbReference type="Proteomes" id="UP000539957">
    <property type="component" value="Unassembled WGS sequence"/>
</dbReference>
<dbReference type="PANTHER" id="PTHR21624:SF1">
    <property type="entry name" value="ALKYLGLYCEROL MONOOXYGENASE"/>
    <property type="match status" value="1"/>
</dbReference>
<dbReference type="RefSeq" id="WP_184270148.1">
    <property type="nucleotide sequence ID" value="NZ_JACHKY010000003.1"/>
</dbReference>
<dbReference type="GO" id="GO:0016020">
    <property type="term" value="C:membrane"/>
    <property type="evidence" value="ECO:0007669"/>
    <property type="project" value="GOC"/>
</dbReference>
<gene>
    <name evidence="9" type="ORF">HNP32_002323</name>
</gene>
<evidence type="ECO:0000256" key="2">
    <source>
        <dbReference type="ARBA" id="ARBA00022692"/>
    </source>
</evidence>
<evidence type="ECO:0000256" key="7">
    <source>
        <dbReference type="SAM" id="Phobius"/>
    </source>
</evidence>
<accession>A0A7W7IQA4</accession>
<dbReference type="InterPro" id="IPR006694">
    <property type="entry name" value="Fatty_acid_hydroxylase"/>
</dbReference>
<evidence type="ECO:0000313" key="10">
    <source>
        <dbReference type="Proteomes" id="UP000539957"/>
    </source>
</evidence>
<keyword evidence="10" id="KW-1185">Reference proteome</keyword>
<keyword evidence="5" id="KW-0443">Lipid metabolism</keyword>
<keyword evidence="3 7" id="KW-1133">Transmembrane helix</keyword>
<dbReference type="InterPro" id="IPR051689">
    <property type="entry name" value="Sterol_desaturase/TMEM195"/>
</dbReference>
<keyword evidence="6 7" id="KW-0472">Membrane</keyword>
<reference evidence="9 10" key="1">
    <citation type="submission" date="2020-08" db="EMBL/GenBank/DDBJ databases">
        <title>Functional genomics of gut bacteria from endangered species of beetles.</title>
        <authorList>
            <person name="Carlos-Shanley C."/>
        </authorList>
    </citation>
    <scope>NUCLEOTIDE SEQUENCE [LARGE SCALE GENOMIC DNA]</scope>
    <source>
        <strain evidence="9 10">S00123</strain>
    </source>
</reference>
<keyword evidence="2 7" id="KW-0812">Transmembrane</keyword>
<dbReference type="GO" id="GO:0008610">
    <property type="term" value="P:lipid biosynthetic process"/>
    <property type="evidence" value="ECO:0007669"/>
    <property type="project" value="InterPro"/>
</dbReference>
<feature type="transmembrane region" description="Helical" evidence="7">
    <location>
        <begin position="85"/>
        <end position="109"/>
    </location>
</feature>
<dbReference type="GO" id="GO:0012505">
    <property type="term" value="C:endomembrane system"/>
    <property type="evidence" value="ECO:0007669"/>
    <property type="project" value="UniProtKB-SubCell"/>
</dbReference>
<dbReference type="GO" id="GO:0006643">
    <property type="term" value="P:membrane lipid metabolic process"/>
    <property type="evidence" value="ECO:0007669"/>
    <property type="project" value="TreeGrafter"/>
</dbReference>
<feature type="transmembrane region" description="Helical" evidence="7">
    <location>
        <begin position="44"/>
        <end position="65"/>
    </location>
</feature>
<feature type="transmembrane region" description="Helical" evidence="7">
    <location>
        <begin position="145"/>
        <end position="168"/>
    </location>
</feature>
<comment type="subcellular location">
    <subcellularLocation>
        <location evidence="1">Endomembrane system</location>
        <topology evidence="1">Multi-pass membrane protein</topology>
    </subcellularLocation>
</comment>
<feature type="domain" description="Fatty acid hydroxylase" evidence="8">
    <location>
        <begin position="92"/>
        <end position="228"/>
    </location>
</feature>
<evidence type="ECO:0000313" key="9">
    <source>
        <dbReference type="EMBL" id="MBB4798579.1"/>
    </source>
</evidence>
<keyword evidence="4" id="KW-0560">Oxidoreductase</keyword>
<dbReference type="AlphaFoldDB" id="A0A7W7IQA4"/>
<name>A0A7W7IQA4_9CAUL</name>
<evidence type="ECO:0000256" key="6">
    <source>
        <dbReference type="ARBA" id="ARBA00023136"/>
    </source>
</evidence>
<dbReference type="GO" id="GO:0050479">
    <property type="term" value="F:glyceryl-ether monooxygenase activity"/>
    <property type="evidence" value="ECO:0007669"/>
    <property type="project" value="TreeGrafter"/>
</dbReference>
<evidence type="ECO:0000256" key="5">
    <source>
        <dbReference type="ARBA" id="ARBA00023098"/>
    </source>
</evidence>
<proteinExistence type="predicted"/>
<comment type="caution">
    <text evidence="9">The sequence shown here is derived from an EMBL/GenBank/DDBJ whole genome shotgun (WGS) entry which is preliminary data.</text>
</comment>